<gene>
    <name evidence="2" type="ORF">POF45_03930</name>
</gene>
<evidence type="ECO:0000313" key="2">
    <source>
        <dbReference type="EMBL" id="MDI2590583.1"/>
    </source>
</evidence>
<keyword evidence="1" id="KW-0472">Membrane</keyword>
<evidence type="ECO:0000256" key="1">
    <source>
        <dbReference type="SAM" id="Phobius"/>
    </source>
</evidence>
<feature type="transmembrane region" description="Helical" evidence="1">
    <location>
        <begin position="56"/>
        <end position="73"/>
    </location>
</feature>
<accession>A0ABT6QI68</accession>
<evidence type="ECO:0000313" key="3">
    <source>
        <dbReference type="Proteomes" id="UP001159100"/>
    </source>
</evidence>
<dbReference type="EMBL" id="JARBWL010000001">
    <property type="protein sequence ID" value="MDI2590583.1"/>
    <property type="molecule type" value="Genomic_DNA"/>
</dbReference>
<comment type="caution">
    <text evidence="2">The sequence shown here is derived from an EMBL/GenBank/DDBJ whole genome shotgun (WGS) entry which is preliminary data.</text>
</comment>
<feature type="transmembrane region" description="Helical" evidence="1">
    <location>
        <begin position="85"/>
        <end position="105"/>
    </location>
</feature>
<keyword evidence="3" id="KW-1185">Reference proteome</keyword>
<reference evidence="2 3" key="1">
    <citation type="submission" date="2023-02" db="EMBL/GenBank/DDBJ databases">
        <title>Pseudomonas chrutzelriedensis sp. nov., a potently antifungal strain isolated from moss.</title>
        <authorList>
            <person name="Schnyder A."/>
            <person name="Kalawong R."/>
            <person name="Eberl L."/>
            <person name="Agnoli K."/>
        </authorList>
    </citation>
    <scope>NUCLEOTIDE SEQUENCE [LARGE SCALE GENOMIC DNA]</scope>
    <source>
        <strain evidence="2 3">681</strain>
    </source>
</reference>
<dbReference type="Proteomes" id="UP001159100">
    <property type="component" value="Unassembled WGS sequence"/>
</dbReference>
<organism evidence="2 3">
    <name type="scientific">Pseudomonas fungipugnans</name>
    <dbReference type="NCBI Taxonomy" id="3024217"/>
    <lineage>
        <taxon>Bacteria</taxon>
        <taxon>Pseudomonadati</taxon>
        <taxon>Pseudomonadota</taxon>
        <taxon>Gammaproteobacteria</taxon>
        <taxon>Pseudomonadales</taxon>
        <taxon>Pseudomonadaceae</taxon>
        <taxon>Pseudomonas</taxon>
    </lineage>
</organism>
<dbReference type="RefSeq" id="WP_282315123.1">
    <property type="nucleotide sequence ID" value="NZ_JARBWL010000001.1"/>
</dbReference>
<keyword evidence="1" id="KW-0812">Transmembrane</keyword>
<name>A0ABT6QI68_9PSED</name>
<protein>
    <submittedName>
        <fullName evidence="2">Uncharacterized protein</fullName>
    </submittedName>
</protein>
<proteinExistence type="predicted"/>
<keyword evidence="1" id="KW-1133">Transmembrane helix</keyword>
<sequence>MSRLWRKYLALLDTDFTTQVFDNIKNLLVCALLFAAGTNALHSEHHLYMGVMGSNVAGWVLIAVSTVLLLLNVSDGMRRLSRLRYHTALQVILFLMYLILAERVVEIVWDLRV</sequence>